<protein>
    <submittedName>
        <fullName evidence="2">Uncharacterized protein</fullName>
    </submittedName>
</protein>
<keyword evidence="1" id="KW-1133">Transmembrane helix</keyword>
<reference evidence="2 3" key="1">
    <citation type="submission" date="2023-11" db="EMBL/GenBank/DDBJ databases">
        <title>Dfirmibasis_genome.</title>
        <authorList>
            <person name="Edelbroek B."/>
            <person name="Kjellin J."/>
            <person name="Jerlstrom-Hultqvist J."/>
            <person name="Soderbom F."/>
        </authorList>
    </citation>
    <scope>NUCLEOTIDE SEQUENCE [LARGE SCALE GENOMIC DNA]</scope>
    <source>
        <strain evidence="2 3">TNS-C-14</strain>
    </source>
</reference>
<evidence type="ECO:0000313" key="2">
    <source>
        <dbReference type="EMBL" id="KAK5577914.1"/>
    </source>
</evidence>
<dbReference type="EMBL" id="JAVFKY010000004">
    <property type="protein sequence ID" value="KAK5577914.1"/>
    <property type="molecule type" value="Genomic_DNA"/>
</dbReference>
<evidence type="ECO:0000256" key="1">
    <source>
        <dbReference type="SAM" id="Phobius"/>
    </source>
</evidence>
<sequence>MIALSILKNIIFLFCFFYKTIIFFLFFFFLLIFLSPLLQICLYQTQSTQPNTTNTSLV</sequence>
<comment type="caution">
    <text evidence="2">The sequence shown here is derived from an EMBL/GenBank/DDBJ whole genome shotgun (WGS) entry which is preliminary data.</text>
</comment>
<organism evidence="2 3">
    <name type="scientific">Dictyostelium firmibasis</name>
    <dbReference type="NCBI Taxonomy" id="79012"/>
    <lineage>
        <taxon>Eukaryota</taxon>
        <taxon>Amoebozoa</taxon>
        <taxon>Evosea</taxon>
        <taxon>Eumycetozoa</taxon>
        <taxon>Dictyostelia</taxon>
        <taxon>Dictyosteliales</taxon>
        <taxon>Dictyosteliaceae</taxon>
        <taxon>Dictyostelium</taxon>
    </lineage>
</organism>
<dbReference type="Proteomes" id="UP001344447">
    <property type="component" value="Unassembled WGS sequence"/>
</dbReference>
<keyword evidence="1" id="KW-0472">Membrane</keyword>
<proteinExistence type="predicted"/>
<dbReference type="AlphaFoldDB" id="A0AAN7TR83"/>
<keyword evidence="3" id="KW-1185">Reference proteome</keyword>
<name>A0AAN7TR83_9MYCE</name>
<gene>
    <name evidence="2" type="ORF">RB653_002862</name>
</gene>
<accession>A0AAN7TR83</accession>
<evidence type="ECO:0000313" key="3">
    <source>
        <dbReference type="Proteomes" id="UP001344447"/>
    </source>
</evidence>
<feature type="transmembrane region" description="Helical" evidence="1">
    <location>
        <begin position="12"/>
        <end position="38"/>
    </location>
</feature>
<keyword evidence="1" id="KW-0812">Transmembrane</keyword>